<feature type="compositionally biased region" description="Basic and acidic residues" evidence="8">
    <location>
        <begin position="275"/>
        <end position="288"/>
    </location>
</feature>
<keyword evidence="11" id="KW-1185">Reference proteome</keyword>
<evidence type="ECO:0000256" key="5">
    <source>
        <dbReference type="ARBA" id="ARBA00022839"/>
    </source>
</evidence>
<comment type="function">
    <text evidence="7">3'-5' exoribonuclease that releases 5'-nucleoside monophosphates and is involved in maturation of structured RNAs.</text>
</comment>
<evidence type="ECO:0000313" key="11">
    <source>
        <dbReference type="Proteomes" id="UP000215884"/>
    </source>
</evidence>
<dbReference type="PANTHER" id="PTHR23355:SF9">
    <property type="entry name" value="DIS3-LIKE EXONUCLEASE 2"/>
    <property type="match status" value="1"/>
</dbReference>
<comment type="similarity">
    <text evidence="7">Belongs to the RNR ribonuclease family. RNase R subfamily.</text>
</comment>
<dbReference type="GO" id="GO:0005829">
    <property type="term" value="C:cytosol"/>
    <property type="evidence" value="ECO:0007669"/>
    <property type="project" value="TreeGrafter"/>
</dbReference>
<dbReference type="AlphaFoldDB" id="A0A2U8PVD7"/>
<gene>
    <name evidence="7 10" type="primary">rnr</name>
    <name evidence="10" type="ORF">CIT40_17850</name>
</gene>
<dbReference type="InterPro" id="IPR011805">
    <property type="entry name" value="RNase_R"/>
</dbReference>
<dbReference type="GO" id="GO:0003723">
    <property type="term" value="F:RNA binding"/>
    <property type="evidence" value="ECO:0007669"/>
    <property type="project" value="UniProtKB-UniRule"/>
</dbReference>
<evidence type="ECO:0000256" key="2">
    <source>
        <dbReference type="ARBA" id="ARBA00022490"/>
    </source>
</evidence>
<evidence type="ECO:0000256" key="1">
    <source>
        <dbReference type="ARBA" id="ARBA00001849"/>
    </source>
</evidence>
<dbReference type="InterPro" id="IPR012340">
    <property type="entry name" value="NA-bd_OB-fold"/>
</dbReference>
<evidence type="ECO:0000256" key="8">
    <source>
        <dbReference type="SAM" id="MobiDB-lite"/>
    </source>
</evidence>
<reference evidence="10 11" key="2">
    <citation type="journal article" date="2019" name="Int. J. Syst. Evol. Microbiol.">
        <title>Description and complete genome sequence of Bradyrhizobium amphicarpaeae sp. nov., harbouring photosystem and nitrogen-fixation genes.</title>
        <authorList>
            <person name="Bromfield E.S.P."/>
            <person name="Cloutier S."/>
            <person name="Nguyen H.D.T."/>
        </authorList>
    </citation>
    <scope>NUCLEOTIDE SEQUENCE [LARGE SCALE GENOMIC DNA]</scope>
    <source>
        <strain evidence="10 11">39S1MB</strain>
    </source>
</reference>
<dbReference type="Pfam" id="PF17876">
    <property type="entry name" value="CSD2"/>
    <property type="match status" value="1"/>
</dbReference>
<evidence type="ECO:0000313" key="10">
    <source>
        <dbReference type="EMBL" id="AWM01714.1"/>
    </source>
</evidence>
<protein>
    <recommendedName>
        <fullName evidence="7">Ribonuclease R</fullName>
        <shortName evidence="7">RNase R</shortName>
        <ecNumber evidence="7">3.1.13.1</ecNumber>
    </recommendedName>
</protein>
<comment type="catalytic activity">
    <reaction evidence="1 7">
        <text>Exonucleolytic cleavage in the 3'- to 5'-direction to yield nucleoside 5'-phosphates.</text>
        <dbReference type="EC" id="3.1.13.1"/>
    </reaction>
</comment>
<dbReference type="RefSeq" id="WP_094891899.1">
    <property type="nucleotide sequence ID" value="NZ_CP029426.2"/>
</dbReference>
<comment type="subcellular location">
    <subcellularLocation>
        <location evidence="7">Cytoplasm</location>
    </subcellularLocation>
</comment>
<sequence length="785" mass="86276">MKRKNDHGFPERQAIVAFIKANPGKVGTREIAREFGLKNADRVELKRILRELADDGTIKKKRHTVSEPDALPPTLVADITGRDADGELIASPTEWDEVESSEPPKIRIQMPRRPKPGTVAGVRDRVLLRVEPSGEAEGPAWRGHIIKVFDKAKSRILGVFRALPEGGGRLVPVDKKSADRELNIASADTNGAQDGDLVSVDIVRTRSFGLASGRVKDKLGSVKSEKAISLIAIYAHDIPLQFSPAAMRDAEAAEPANLKGREDWRDVPLVTIDPPDAKDHDDAVHAQPDDDPNNKGGFVVNVAIADVSFYVRPGSALDRDALDRGNSVYFPDRVVPMLPERISNDLCSLVPREPRGALAVRMVLGPDGRKRSHSFHRILMRSAAKLSYAQAQAAIDGRPDDTTGPLIDPILKPLYAAYACAKRARDERDPLNLDLPERKILLKSDGTVDRVVVPERLDAHKLIEEFMILANVAAAEMLEKKSLPLIYRVHDEPTLEKVHALAEFLESLDVPFAKSGALRPTTFNRVLAQLEGHDYYPLVSEVVLRAQAQAEYSSENYGHFGLNLRRYAHFTSPIRRYADLVVHRALVRALGLGEGALPDSETPETLAEVAAHISVTERRAMKAERETVDRLIAHHLADRIGASFQGRVSGVTRAGLFVKLAETGADGLIPIRSLGAEYFNYDESRHALVGTRSRTMYQLGDVVDVRLIEAAPIAGALRFELLSSSSEAAPRDRRPSGPQRRPSLKAQPGRSPDRKRKPPKPKPGKKGQGKNKGKNKGKGKKGKAW</sequence>
<feature type="region of interest" description="Disordered" evidence="8">
    <location>
        <begin position="725"/>
        <end position="785"/>
    </location>
</feature>
<dbReference type="PROSITE" id="PS50126">
    <property type="entry name" value="S1"/>
    <property type="match status" value="1"/>
</dbReference>
<organism evidence="10 11">
    <name type="scientific">Bradyrhizobium amphicarpaeae</name>
    <dbReference type="NCBI Taxonomy" id="1404768"/>
    <lineage>
        <taxon>Bacteria</taxon>
        <taxon>Pseudomonadati</taxon>
        <taxon>Pseudomonadota</taxon>
        <taxon>Alphaproteobacteria</taxon>
        <taxon>Hyphomicrobiales</taxon>
        <taxon>Nitrobacteraceae</taxon>
        <taxon>Bradyrhizobium</taxon>
    </lineage>
</organism>
<dbReference type="PANTHER" id="PTHR23355">
    <property type="entry name" value="RIBONUCLEASE"/>
    <property type="match status" value="1"/>
</dbReference>
<dbReference type="CDD" id="cd04471">
    <property type="entry name" value="S1_RNase_R"/>
    <property type="match status" value="1"/>
</dbReference>
<keyword evidence="3 7" id="KW-0540">Nuclease</keyword>
<dbReference type="InterPro" id="IPR022966">
    <property type="entry name" value="RNase_II/R_CS"/>
</dbReference>
<dbReference type="Pfam" id="PF00773">
    <property type="entry name" value="RNB"/>
    <property type="match status" value="1"/>
</dbReference>
<dbReference type="InterPro" id="IPR004476">
    <property type="entry name" value="RNase_II/RNase_R"/>
</dbReference>
<dbReference type="EMBL" id="CP029426">
    <property type="protein sequence ID" value="AWM01714.1"/>
    <property type="molecule type" value="Genomic_DNA"/>
</dbReference>
<dbReference type="Proteomes" id="UP000215884">
    <property type="component" value="Chromosome"/>
</dbReference>
<feature type="compositionally biased region" description="Basic residues" evidence="8">
    <location>
        <begin position="753"/>
        <end position="785"/>
    </location>
</feature>
<evidence type="ECO:0000256" key="6">
    <source>
        <dbReference type="ARBA" id="ARBA00022884"/>
    </source>
</evidence>
<reference evidence="10 11" key="1">
    <citation type="journal article" date="2017" name="Syst. Appl. Microbiol.">
        <title>Soybeans inoculated with root zone soils of Canadian native legumes harbour diverse and novel Bradyrhizobium spp. that possess agricultural potential.</title>
        <authorList>
            <person name="Bromfield E.S.P."/>
            <person name="Cloutier S."/>
            <person name="Tambong J.T."/>
            <person name="Tran Thi T.V."/>
        </authorList>
    </citation>
    <scope>NUCLEOTIDE SEQUENCE [LARGE SCALE GENOMIC DNA]</scope>
    <source>
        <strain evidence="10 11">39S1MB</strain>
    </source>
</reference>
<dbReference type="EC" id="3.1.13.1" evidence="7"/>
<dbReference type="NCBIfam" id="TIGR00358">
    <property type="entry name" value="3_prime_RNase"/>
    <property type="match status" value="1"/>
</dbReference>
<dbReference type="OrthoDB" id="9764149at2"/>
<dbReference type="SMART" id="SM00316">
    <property type="entry name" value="S1"/>
    <property type="match status" value="1"/>
</dbReference>
<dbReference type="InterPro" id="IPR003029">
    <property type="entry name" value="S1_domain"/>
</dbReference>
<keyword evidence="4 7" id="KW-0378">Hydrolase</keyword>
<evidence type="ECO:0000256" key="3">
    <source>
        <dbReference type="ARBA" id="ARBA00022722"/>
    </source>
</evidence>
<dbReference type="GO" id="GO:0008859">
    <property type="term" value="F:exoribonuclease II activity"/>
    <property type="evidence" value="ECO:0007669"/>
    <property type="project" value="UniProtKB-UniRule"/>
</dbReference>
<dbReference type="PROSITE" id="PS01175">
    <property type="entry name" value="RIBONUCLEASE_II"/>
    <property type="match status" value="1"/>
</dbReference>
<dbReference type="Gene3D" id="2.40.50.140">
    <property type="entry name" value="Nucleic acid-binding proteins"/>
    <property type="match status" value="1"/>
</dbReference>
<dbReference type="SUPFAM" id="SSF50249">
    <property type="entry name" value="Nucleic acid-binding proteins"/>
    <property type="match status" value="2"/>
</dbReference>
<evidence type="ECO:0000259" key="9">
    <source>
        <dbReference type="PROSITE" id="PS50126"/>
    </source>
</evidence>
<keyword evidence="2 7" id="KW-0963">Cytoplasm</keyword>
<dbReference type="SMART" id="SM00955">
    <property type="entry name" value="RNB"/>
    <property type="match status" value="1"/>
</dbReference>
<dbReference type="HAMAP" id="MF_01895">
    <property type="entry name" value="RNase_R"/>
    <property type="match status" value="1"/>
</dbReference>
<proteinExistence type="inferred from homology"/>
<keyword evidence="6 7" id="KW-0694">RNA-binding</keyword>
<dbReference type="InterPro" id="IPR040476">
    <property type="entry name" value="CSD2"/>
</dbReference>
<evidence type="ECO:0000256" key="7">
    <source>
        <dbReference type="HAMAP-Rule" id="MF_01895"/>
    </source>
</evidence>
<dbReference type="KEGG" id="brq:CIT40_17850"/>
<evidence type="ECO:0000256" key="4">
    <source>
        <dbReference type="ARBA" id="ARBA00022801"/>
    </source>
</evidence>
<dbReference type="InterPro" id="IPR001900">
    <property type="entry name" value="RNase_II/R"/>
</dbReference>
<name>A0A2U8PVD7_9BRAD</name>
<dbReference type="InterPro" id="IPR050180">
    <property type="entry name" value="RNR_Ribonuclease"/>
</dbReference>
<dbReference type="Pfam" id="PF00575">
    <property type="entry name" value="S1"/>
    <property type="match status" value="1"/>
</dbReference>
<dbReference type="NCBIfam" id="TIGR02063">
    <property type="entry name" value="RNase_R"/>
    <property type="match status" value="1"/>
</dbReference>
<feature type="region of interest" description="Disordered" evidence="8">
    <location>
        <begin position="94"/>
        <end position="118"/>
    </location>
</feature>
<keyword evidence="5 7" id="KW-0269">Exonuclease</keyword>
<accession>A0A2U8PVD7</accession>
<feature type="region of interest" description="Disordered" evidence="8">
    <location>
        <begin position="274"/>
        <end position="294"/>
    </location>
</feature>
<dbReference type="GO" id="GO:0006402">
    <property type="term" value="P:mRNA catabolic process"/>
    <property type="evidence" value="ECO:0007669"/>
    <property type="project" value="TreeGrafter"/>
</dbReference>
<feature type="domain" description="S1 motif" evidence="9">
    <location>
        <begin position="641"/>
        <end position="722"/>
    </location>
</feature>